<feature type="domain" description="Endonuclease/exonuclease/phosphatase" evidence="9">
    <location>
        <begin position="11"/>
        <end position="226"/>
    </location>
</feature>
<keyword evidence="5" id="KW-0227">DNA damage</keyword>
<evidence type="ECO:0000256" key="6">
    <source>
        <dbReference type="ARBA" id="ARBA00022801"/>
    </source>
</evidence>
<accession>A0ABX0GSQ9</accession>
<evidence type="ECO:0000313" key="10">
    <source>
        <dbReference type="EMBL" id="NHC12378.1"/>
    </source>
</evidence>
<keyword evidence="6" id="KW-0378">Hydrolase</keyword>
<protein>
    <submittedName>
        <fullName evidence="10">Endonuclease</fullName>
    </submittedName>
</protein>
<dbReference type="RefSeq" id="WP_166276575.1">
    <property type="nucleotide sequence ID" value="NZ_JAANNP010000001.1"/>
</dbReference>
<comment type="caution">
    <text evidence="10">The sequence shown here is derived from an EMBL/GenBank/DDBJ whole genome shotgun (WGS) entry which is preliminary data.</text>
</comment>
<keyword evidence="11" id="KW-1185">Reference proteome</keyword>
<dbReference type="EMBL" id="JAANNP010000001">
    <property type="protein sequence ID" value="NHC12378.1"/>
    <property type="molecule type" value="Genomic_DNA"/>
</dbReference>
<keyword evidence="4" id="KW-0479">Metal-binding</keyword>
<dbReference type="GO" id="GO:0004519">
    <property type="term" value="F:endonuclease activity"/>
    <property type="evidence" value="ECO:0007669"/>
    <property type="project" value="UniProtKB-KW"/>
</dbReference>
<proteinExistence type="predicted"/>
<evidence type="ECO:0000256" key="7">
    <source>
        <dbReference type="ARBA" id="ARBA00022842"/>
    </source>
</evidence>
<organism evidence="10 11">
    <name type="scientific">Motilibacter deserti</name>
    <dbReference type="NCBI Taxonomy" id="2714956"/>
    <lineage>
        <taxon>Bacteria</taxon>
        <taxon>Bacillati</taxon>
        <taxon>Actinomycetota</taxon>
        <taxon>Actinomycetes</taxon>
        <taxon>Motilibacterales</taxon>
        <taxon>Motilibacteraceae</taxon>
        <taxon>Motilibacter</taxon>
    </lineage>
</organism>
<evidence type="ECO:0000256" key="8">
    <source>
        <dbReference type="ARBA" id="ARBA00023204"/>
    </source>
</evidence>
<evidence type="ECO:0000256" key="4">
    <source>
        <dbReference type="ARBA" id="ARBA00022723"/>
    </source>
</evidence>
<dbReference type="Gene3D" id="3.60.10.10">
    <property type="entry name" value="Endonuclease/exonuclease/phosphatase"/>
    <property type="match status" value="1"/>
</dbReference>
<gene>
    <name evidence="10" type="ORF">G9H71_01100</name>
</gene>
<keyword evidence="7" id="KW-0460">Magnesium</keyword>
<comment type="cofactor">
    <cofactor evidence="2">
        <name>Mg(2+)</name>
        <dbReference type="ChEBI" id="CHEBI:18420"/>
    </cofactor>
</comment>
<keyword evidence="8" id="KW-0234">DNA repair</keyword>
<reference evidence="10 11" key="1">
    <citation type="submission" date="2020-03" db="EMBL/GenBank/DDBJ databases">
        <title>Two novel Motilibacter sp.</title>
        <authorList>
            <person name="Liu S."/>
        </authorList>
    </citation>
    <scope>NUCLEOTIDE SEQUENCE [LARGE SCALE GENOMIC DNA]</scope>
    <source>
        <strain evidence="10 11">E257</strain>
    </source>
</reference>
<keyword evidence="10" id="KW-0255">Endonuclease</keyword>
<evidence type="ECO:0000256" key="3">
    <source>
        <dbReference type="ARBA" id="ARBA00022722"/>
    </source>
</evidence>
<dbReference type="InterPro" id="IPR051547">
    <property type="entry name" value="TDP2-like"/>
</dbReference>
<comment type="cofactor">
    <cofactor evidence="1">
        <name>Mn(2+)</name>
        <dbReference type="ChEBI" id="CHEBI:29035"/>
    </cofactor>
</comment>
<dbReference type="SUPFAM" id="SSF56219">
    <property type="entry name" value="DNase I-like"/>
    <property type="match status" value="1"/>
</dbReference>
<keyword evidence="3" id="KW-0540">Nuclease</keyword>
<evidence type="ECO:0000256" key="5">
    <source>
        <dbReference type="ARBA" id="ARBA00022763"/>
    </source>
</evidence>
<dbReference type="InterPro" id="IPR005135">
    <property type="entry name" value="Endo/exonuclease/phosphatase"/>
</dbReference>
<dbReference type="PANTHER" id="PTHR15822:SF4">
    <property type="entry name" value="TYROSYL-DNA PHOSPHODIESTERASE 2"/>
    <property type="match status" value="1"/>
</dbReference>
<sequence length="240" mass="25415">MTDSGSVLRVLSYNVRSMRDDVQALGQVIRACRPDVLCVQEAPRFFRWRAKLARLARESGLVYACGGRTTHGPALLVALGVDVLAVQESRFPKTPGLHARGLAVADCTSAGSPFRVASMHLGLREDERERNVAAALAAVADVRPLVMAGDVNEPPGGPAWRLLHDAGLRDAYAAAPWGGELTFSSASPRRRIDGVFVSAGLAVTRCGVPLSLPGVDEGRLVAATDHRPLLAELALDPPAA</sequence>
<name>A0ABX0GSQ9_9ACTN</name>
<dbReference type="PANTHER" id="PTHR15822">
    <property type="entry name" value="TRAF AND TNF RECEPTOR-ASSOCIATED PROTEIN"/>
    <property type="match status" value="1"/>
</dbReference>
<dbReference type="InterPro" id="IPR036691">
    <property type="entry name" value="Endo/exonu/phosph_ase_sf"/>
</dbReference>
<dbReference type="Proteomes" id="UP000800981">
    <property type="component" value="Unassembled WGS sequence"/>
</dbReference>
<dbReference type="Pfam" id="PF03372">
    <property type="entry name" value="Exo_endo_phos"/>
    <property type="match status" value="1"/>
</dbReference>
<evidence type="ECO:0000313" key="11">
    <source>
        <dbReference type="Proteomes" id="UP000800981"/>
    </source>
</evidence>
<evidence type="ECO:0000256" key="1">
    <source>
        <dbReference type="ARBA" id="ARBA00001936"/>
    </source>
</evidence>
<evidence type="ECO:0000256" key="2">
    <source>
        <dbReference type="ARBA" id="ARBA00001946"/>
    </source>
</evidence>
<evidence type="ECO:0000259" key="9">
    <source>
        <dbReference type="Pfam" id="PF03372"/>
    </source>
</evidence>